<keyword evidence="10 18" id="KW-0067">ATP-binding</keyword>
<dbReference type="GO" id="GO:0005524">
    <property type="term" value="F:ATP binding"/>
    <property type="evidence" value="ECO:0007669"/>
    <property type="project" value="UniProtKB-UniRule"/>
</dbReference>
<name>A0A7Z7N570_9BURK</name>
<evidence type="ECO:0000256" key="3">
    <source>
        <dbReference type="ARBA" id="ARBA00022723"/>
    </source>
</evidence>
<keyword evidence="13 18" id="KW-0234">DNA repair</keyword>
<dbReference type="Proteomes" id="UP000219522">
    <property type="component" value="Unassembled WGS sequence"/>
</dbReference>
<feature type="zinc finger region" description="C4-type" evidence="18">
    <location>
        <begin position="750"/>
        <end position="776"/>
    </location>
</feature>
<dbReference type="Pfam" id="PF17755">
    <property type="entry name" value="UvrA_DNA-bind"/>
    <property type="match status" value="1"/>
</dbReference>
<dbReference type="CDD" id="cd03270">
    <property type="entry name" value="ABC_UvrA_I"/>
    <property type="match status" value="1"/>
</dbReference>
<evidence type="ECO:0000256" key="2">
    <source>
        <dbReference type="ARBA" id="ARBA00022490"/>
    </source>
</evidence>
<dbReference type="InterPro" id="IPR041552">
    <property type="entry name" value="UvrA_DNA-bd"/>
</dbReference>
<dbReference type="GO" id="GO:0016887">
    <property type="term" value="F:ATP hydrolysis activity"/>
    <property type="evidence" value="ECO:0007669"/>
    <property type="project" value="InterPro"/>
</dbReference>
<keyword evidence="8 18" id="KW-0863">Zinc-finger</keyword>
<evidence type="ECO:0000256" key="11">
    <source>
        <dbReference type="ARBA" id="ARBA00022881"/>
    </source>
</evidence>
<dbReference type="GO" id="GO:0009380">
    <property type="term" value="C:excinuclease repair complex"/>
    <property type="evidence" value="ECO:0007669"/>
    <property type="project" value="InterPro"/>
</dbReference>
<dbReference type="FunFam" id="1.20.1580.10:FF:000002">
    <property type="entry name" value="UvrABC system protein A"/>
    <property type="match status" value="1"/>
</dbReference>
<dbReference type="SUPFAM" id="SSF52540">
    <property type="entry name" value="P-loop containing nucleoside triphosphate hydrolases"/>
    <property type="match status" value="2"/>
</dbReference>
<dbReference type="Pfam" id="PF17760">
    <property type="entry name" value="UvrA_inter"/>
    <property type="match status" value="1"/>
</dbReference>
<dbReference type="Gene3D" id="1.10.8.280">
    <property type="entry name" value="ABC transporter ATPase domain-like"/>
    <property type="match status" value="1"/>
</dbReference>
<keyword evidence="21" id="KW-1185">Reference proteome</keyword>
<feature type="zinc finger region" description="C4-type" evidence="18">
    <location>
        <begin position="261"/>
        <end position="288"/>
    </location>
</feature>
<dbReference type="GO" id="GO:0009432">
    <property type="term" value="P:SOS response"/>
    <property type="evidence" value="ECO:0007669"/>
    <property type="project" value="UniProtKB-UniRule"/>
</dbReference>
<dbReference type="AlphaFoldDB" id="A0A7Z7N570"/>
<feature type="domain" description="ABC transporter" evidence="19">
    <location>
        <begin position="618"/>
        <end position="947"/>
    </location>
</feature>
<dbReference type="Gene3D" id="3.30.1490.20">
    <property type="entry name" value="ATP-grasp fold, A domain"/>
    <property type="match status" value="1"/>
</dbReference>
<dbReference type="PROSITE" id="PS50893">
    <property type="entry name" value="ABC_TRANSPORTER_2"/>
    <property type="match status" value="1"/>
</dbReference>
<feature type="binding site" evidence="18">
    <location>
        <begin position="651"/>
        <end position="658"/>
    </location>
    <ligand>
        <name>ATP</name>
        <dbReference type="ChEBI" id="CHEBI:30616"/>
    </ligand>
</feature>
<evidence type="ECO:0000256" key="1">
    <source>
        <dbReference type="ARBA" id="ARBA00004496"/>
    </source>
</evidence>
<organism evidence="20 21">
    <name type="scientific">Caballeronia arationis</name>
    <dbReference type="NCBI Taxonomy" id="1777142"/>
    <lineage>
        <taxon>Bacteria</taxon>
        <taxon>Pseudomonadati</taxon>
        <taxon>Pseudomonadota</taxon>
        <taxon>Betaproteobacteria</taxon>
        <taxon>Burkholderiales</taxon>
        <taxon>Burkholderiaceae</taxon>
        <taxon>Caballeronia</taxon>
    </lineage>
</organism>
<dbReference type="InterPro" id="IPR027417">
    <property type="entry name" value="P-loop_NTPase"/>
</dbReference>
<dbReference type="GO" id="GO:0006289">
    <property type="term" value="P:nucleotide-excision repair"/>
    <property type="evidence" value="ECO:0007669"/>
    <property type="project" value="UniProtKB-UniRule"/>
</dbReference>
<dbReference type="PANTHER" id="PTHR43152">
    <property type="entry name" value="UVRABC SYSTEM PROTEIN A"/>
    <property type="match status" value="1"/>
</dbReference>
<keyword evidence="11 18" id="KW-0267">Excision nuclease</keyword>
<dbReference type="FunFam" id="1.10.8.280:FF:000001">
    <property type="entry name" value="UvrABC system protein A"/>
    <property type="match status" value="1"/>
</dbReference>
<sequence length="957" mass="105918">MEEIRIRGARTHNLKNVSLDLPRHKLIVITGLSGSGKSSLAFDTLYAEGQRRYVESLSAYARQFLQLMEKPDVDLIEGLSPAISIEQKATSHNPRSTVGTVTEIHDYLRLLYARVGTPYCPDHHIPLEAQSVSQMVDAALALPEETKLMILAPVVADRKGEHVELFEEMQAQGFIRFRIRSGGGTANEGVAKIYEVDSLPKLKKNDKHTIDVVIDRLKVRPDMKQRLAESFETALRLADGRAIALEMDTDREKLFSSKFACPICSYSLQELEPRLFSFNNPMGACPECDGLGQITFFDPKRVVAHPSLSLAAGAVKGWDRRNQFYFQMLQSLAAFYEFDIEQAFEDLPEKVRKILLFGSGKTLIPFSYINERGRTSVREHAFEGIIPNLERRYRETDSTAVREELAKYQNNQPCPACEGTRLRREARHVKVGAGDDARGIFEVSGWPLRDTLGYFQTLRLEGAKREIADKVVKEIVARLSFLNNVGLDYLSLERSAETLSGGEAQRIRLASQIGSGLTGVMYVLDEPSIGLHQRDNDRLIGTLKHLRDIGNSVIVVEHDEDMIRMADYVVDMGPGAGEHGGVIVAQGTPVQVQNDPNSVTGQYLSGKRTIGYPAERAAPDERRLRIIEAYGNNLKNVSLDLPVGLLTCVTGVSGSGKSTLINDTLYHAVAQHLYGSATEPAPYESIEGLEHFDKVIAVDQSPIGRTPRSNPATYTGLFTPIRELFAGVPAAKERGYDPGRFSFNVKGGRCEACQGDGVLKVEMHFLPDVYVPCDVCHGKRYNRETLDIQYKGRNISEVLDMTVESAHEFFRPVPVVARKLKTLLDVGLGYIRLGQSATTLSGGEAQRVKLSLELSKRDTGRTLYILDEPTTGLHFHDIALLLEVIHRLRDQGNTVVIIEHNLDVIKTADWVIDLGPEGGAGGGQIIAQGTPELVAKSKASFTGRYLAPLLRRAKSAA</sequence>
<dbReference type="InterPro" id="IPR017871">
    <property type="entry name" value="ABC_transporter-like_CS"/>
</dbReference>
<accession>A0A7Z7N570</accession>
<keyword evidence="14 18" id="KW-0742">SOS response</keyword>
<evidence type="ECO:0000256" key="18">
    <source>
        <dbReference type="HAMAP-Rule" id="MF_00205"/>
    </source>
</evidence>
<dbReference type="GO" id="GO:0008270">
    <property type="term" value="F:zinc ion binding"/>
    <property type="evidence" value="ECO:0007669"/>
    <property type="project" value="UniProtKB-UniRule"/>
</dbReference>
<dbReference type="RefSeq" id="WP_062639183.1">
    <property type="nucleotide sequence ID" value="NZ_FCOG02000049.1"/>
</dbReference>
<evidence type="ECO:0000256" key="14">
    <source>
        <dbReference type="ARBA" id="ARBA00023236"/>
    </source>
</evidence>
<comment type="subcellular location">
    <subcellularLocation>
        <location evidence="1 18">Cytoplasm</location>
    </subcellularLocation>
</comment>
<evidence type="ECO:0000256" key="17">
    <source>
        <dbReference type="ARBA" id="ARBA00042156"/>
    </source>
</evidence>
<dbReference type="CDD" id="cd03271">
    <property type="entry name" value="ABC_UvrA_II"/>
    <property type="match status" value="1"/>
</dbReference>
<dbReference type="InterPro" id="IPR041102">
    <property type="entry name" value="UvrA_inter"/>
</dbReference>
<evidence type="ECO:0000259" key="19">
    <source>
        <dbReference type="PROSITE" id="PS50893"/>
    </source>
</evidence>
<dbReference type="InterPro" id="IPR004602">
    <property type="entry name" value="UvrA"/>
</dbReference>
<evidence type="ECO:0000256" key="7">
    <source>
        <dbReference type="ARBA" id="ARBA00022769"/>
    </source>
</evidence>
<dbReference type="GO" id="GO:0009381">
    <property type="term" value="F:excinuclease ABC activity"/>
    <property type="evidence" value="ECO:0007669"/>
    <property type="project" value="UniProtKB-UniRule"/>
</dbReference>
<keyword evidence="9 18" id="KW-0862">Zinc</keyword>
<evidence type="ECO:0000256" key="13">
    <source>
        <dbReference type="ARBA" id="ARBA00023204"/>
    </source>
</evidence>
<gene>
    <name evidence="18" type="primary">uvrA</name>
    <name evidence="20" type="ORF">SAMN05446927_6097</name>
</gene>
<evidence type="ECO:0000313" key="20">
    <source>
        <dbReference type="EMBL" id="SOE82751.1"/>
    </source>
</evidence>
<evidence type="ECO:0000256" key="16">
    <source>
        <dbReference type="ARBA" id="ARBA00039316"/>
    </source>
</evidence>
<protein>
    <recommendedName>
        <fullName evidence="16 18">UvrABC system protein A</fullName>
        <shortName evidence="18">UvrA protein</shortName>
    </recommendedName>
    <alternativeName>
        <fullName evidence="17 18">Excinuclease ABC subunit A</fullName>
    </alternativeName>
</protein>
<comment type="function">
    <text evidence="18">The UvrABC repair system catalyzes the recognition and processing of DNA lesions. UvrA is an ATPase and a DNA-binding protein. A damage recognition complex composed of 2 UvrA and 2 UvrB subunits scans DNA for abnormalities. When the presence of a lesion has been verified by UvrB, the UvrA molecules dissociate.</text>
</comment>
<dbReference type="InterPro" id="IPR013815">
    <property type="entry name" value="ATP_grasp_subdomain_1"/>
</dbReference>
<comment type="caution">
    <text evidence="20">The sequence shown here is derived from an EMBL/GenBank/DDBJ whole genome shotgun (WGS) entry which is preliminary data.</text>
</comment>
<evidence type="ECO:0000256" key="6">
    <source>
        <dbReference type="ARBA" id="ARBA00022763"/>
    </source>
</evidence>
<proteinExistence type="inferred from homology"/>
<dbReference type="InterPro" id="IPR003439">
    <property type="entry name" value="ABC_transporter-like_ATP-bd"/>
</dbReference>
<dbReference type="NCBIfam" id="NF001503">
    <property type="entry name" value="PRK00349.1"/>
    <property type="match status" value="1"/>
</dbReference>
<evidence type="ECO:0000256" key="8">
    <source>
        <dbReference type="ARBA" id="ARBA00022771"/>
    </source>
</evidence>
<keyword evidence="4 18" id="KW-0677">Repeat</keyword>
<dbReference type="EMBL" id="OCSU01000002">
    <property type="protein sequence ID" value="SOE82751.1"/>
    <property type="molecule type" value="Genomic_DNA"/>
</dbReference>
<dbReference type="OrthoDB" id="9809851at2"/>
<reference evidence="20 21" key="1">
    <citation type="submission" date="2017-09" db="EMBL/GenBank/DDBJ databases">
        <authorList>
            <person name="Varghese N."/>
            <person name="Submissions S."/>
        </authorList>
    </citation>
    <scope>NUCLEOTIDE SEQUENCE [LARGE SCALE GENOMIC DNA]</scope>
    <source>
        <strain evidence="20 21">OK806</strain>
    </source>
</reference>
<keyword evidence="12 18" id="KW-0238">DNA-binding</keyword>
<dbReference type="PANTHER" id="PTHR43152:SF3">
    <property type="entry name" value="UVRABC SYSTEM PROTEIN A"/>
    <property type="match status" value="1"/>
</dbReference>
<evidence type="ECO:0000256" key="15">
    <source>
        <dbReference type="ARBA" id="ARBA00038000"/>
    </source>
</evidence>
<keyword evidence="2 18" id="KW-0963">Cytoplasm</keyword>
<keyword evidence="5 18" id="KW-0547">Nucleotide-binding</keyword>
<dbReference type="NCBIfam" id="TIGR00630">
    <property type="entry name" value="uvra"/>
    <property type="match status" value="1"/>
</dbReference>
<keyword evidence="6 18" id="KW-0227">DNA damage</keyword>
<dbReference type="PROSITE" id="PS00211">
    <property type="entry name" value="ABC_TRANSPORTER_1"/>
    <property type="match status" value="2"/>
</dbReference>
<evidence type="ECO:0000256" key="12">
    <source>
        <dbReference type="ARBA" id="ARBA00023125"/>
    </source>
</evidence>
<evidence type="ECO:0000256" key="5">
    <source>
        <dbReference type="ARBA" id="ARBA00022741"/>
    </source>
</evidence>
<dbReference type="Gene3D" id="3.40.50.300">
    <property type="entry name" value="P-loop containing nucleotide triphosphate hydrolases"/>
    <property type="match status" value="2"/>
</dbReference>
<evidence type="ECO:0000256" key="10">
    <source>
        <dbReference type="ARBA" id="ARBA00022840"/>
    </source>
</evidence>
<dbReference type="Gene3D" id="1.20.1580.10">
    <property type="entry name" value="ABC transporter ATPase like domain"/>
    <property type="match status" value="2"/>
</dbReference>
<dbReference type="HAMAP" id="MF_00205">
    <property type="entry name" value="UvrA"/>
    <property type="match status" value="1"/>
</dbReference>
<comment type="subunit">
    <text evidence="18">Forms a heterotetramer with UvrB during the search for lesions.</text>
</comment>
<keyword evidence="3 18" id="KW-0479">Metal-binding</keyword>
<feature type="binding site" evidence="18">
    <location>
        <begin position="31"/>
        <end position="38"/>
    </location>
    <ligand>
        <name>ATP</name>
        <dbReference type="ChEBI" id="CHEBI:30616"/>
    </ligand>
</feature>
<evidence type="ECO:0000256" key="9">
    <source>
        <dbReference type="ARBA" id="ARBA00022833"/>
    </source>
</evidence>
<dbReference type="GO" id="GO:0003677">
    <property type="term" value="F:DNA binding"/>
    <property type="evidence" value="ECO:0007669"/>
    <property type="project" value="UniProtKB-UniRule"/>
</dbReference>
<evidence type="ECO:0000256" key="4">
    <source>
        <dbReference type="ARBA" id="ARBA00022737"/>
    </source>
</evidence>
<comment type="similarity">
    <text evidence="15 18">Belongs to the ABC transporter superfamily. UvrA family.</text>
</comment>
<evidence type="ECO:0000313" key="21">
    <source>
        <dbReference type="Proteomes" id="UP000219522"/>
    </source>
</evidence>
<dbReference type="GO" id="GO:0005737">
    <property type="term" value="C:cytoplasm"/>
    <property type="evidence" value="ECO:0007669"/>
    <property type="project" value="UniProtKB-SubCell"/>
</dbReference>
<keyword evidence="7 18" id="KW-0228">DNA excision</keyword>